<proteinExistence type="predicted"/>
<dbReference type="InterPro" id="IPR045851">
    <property type="entry name" value="AMP-bd_C_sf"/>
</dbReference>
<dbReference type="InterPro" id="IPR000873">
    <property type="entry name" value="AMP-dep_synth/lig_dom"/>
</dbReference>
<dbReference type="PANTHER" id="PTHR43767:SF7">
    <property type="entry name" value="MEDIUM_LONG-CHAIN-FATTY-ACID--COA LIGASE FADD8"/>
    <property type="match status" value="1"/>
</dbReference>
<reference evidence="3 4" key="1">
    <citation type="submission" date="2019-08" db="EMBL/GenBank/DDBJ databases">
        <title>Archangium and Cystobacter genomes.</title>
        <authorList>
            <person name="Chen I.-C.K."/>
            <person name="Wielgoss S."/>
        </authorList>
    </citation>
    <scope>NUCLEOTIDE SEQUENCE [LARGE SCALE GENOMIC DNA]</scope>
    <source>
        <strain evidence="3 4">Cbm 6</strain>
    </source>
</reference>
<protein>
    <submittedName>
        <fullName evidence="3">AMP-binding protein</fullName>
    </submittedName>
</protein>
<evidence type="ECO:0000259" key="1">
    <source>
        <dbReference type="Pfam" id="PF00501"/>
    </source>
</evidence>
<dbReference type="InterPro" id="IPR020845">
    <property type="entry name" value="AMP-binding_CS"/>
</dbReference>
<accession>A0ABY9WSL4</accession>
<dbReference type="PROSITE" id="PS00455">
    <property type="entry name" value="AMP_BINDING"/>
    <property type="match status" value="1"/>
</dbReference>
<dbReference type="Gene3D" id="3.30.300.30">
    <property type="match status" value="1"/>
</dbReference>
<organism evidence="3 4">
    <name type="scientific">Archangium minus</name>
    <dbReference type="NCBI Taxonomy" id="83450"/>
    <lineage>
        <taxon>Bacteria</taxon>
        <taxon>Pseudomonadati</taxon>
        <taxon>Myxococcota</taxon>
        <taxon>Myxococcia</taxon>
        <taxon>Myxococcales</taxon>
        <taxon>Cystobacterineae</taxon>
        <taxon>Archangiaceae</taxon>
        <taxon>Archangium</taxon>
    </lineage>
</organism>
<feature type="domain" description="AMP-dependent synthetase/ligase" evidence="1">
    <location>
        <begin position="20"/>
        <end position="374"/>
    </location>
</feature>
<dbReference type="InterPro" id="IPR050237">
    <property type="entry name" value="ATP-dep_AMP-bd_enzyme"/>
</dbReference>
<dbReference type="Proteomes" id="UP001611383">
    <property type="component" value="Chromosome"/>
</dbReference>
<evidence type="ECO:0000313" key="4">
    <source>
        <dbReference type="Proteomes" id="UP001611383"/>
    </source>
</evidence>
<dbReference type="SUPFAM" id="SSF56801">
    <property type="entry name" value="Acetyl-CoA synthetase-like"/>
    <property type="match status" value="1"/>
</dbReference>
<keyword evidence="4" id="KW-1185">Reference proteome</keyword>
<dbReference type="Pfam" id="PF00501">
    <property type="entry name" value="AMP-binding"/>
    <property type="match status" value="1"/>
</dbReference>
<dbReference type="EMBL" id="CP043494">
    <property type="protein sequence ID" value="WNG45792.1"/>
    <property type="molecule type" value="Genomic_DNA"/>
</dbReference>
<feature type="domain" description="AMP-binding enzyme C-terminal" evidence="2">
    <location>
        <begin position="425"/>
        <end position="499"/>
    </location>
</feature>
<dbReference type="InterPro" id="IPR025110">
    <property type="entry name" value="AMP-bd_C"/>
</dbReference>
<name>A0ABY9WSL4_9BACT</name>
<evidence type="ECO:0000313" key="3">
    <source>
        <dbReference type="EMBL" id="WNG45792.1"/>
    </source>
</evidence>
<gene>
    <name evidence="3" type="ORF">F0U60_18000</name>
</gene>
<evidence type="ECO:0000259" key="2">
    <source>
        <dbReference type="Pfam" id="PF13193"/>
    </source>
</evidence>
<sequence>MARMADNMFPQTVLDLMSRDGDRIWFEHGNRTVTAADILRMTRRVAAGLRAAGVGHGTGLAVFTSVTPETFAAMIAAWALGARIAGIRPGLTSGQLAHLLGDRVDFLLLDPATHTPEVREAAGNLPLLCLGAVSGLRDVLASEDDGAALRAAGRPDDIARIIYTSGSTGNPKGGVQTYAAISEDWPAYPERWSPSIRELAAGMRRHVLFGSLNSQVAFDYTLVTLFSGGTLVIPEDMNLRPFFPAVIARYRITSSILSVPRLYQMLDSLRTDPVDVSSLRALMVSGSPLSPQRYADALQRLGPVVFQGYGQTEAGLLSMLTPREALASKEALTSVGRIEPTTKLEVRGPDGSLMPPGEVGELFVRTPYQASGYWSDPQEAAEVFVDGWIRTRDLGYVDSEGYVHLVGRARDVIIVNANVYYAGAIERVLAEHPGIDQAYVVGAADEQTGEAVHAFVVPKQGAKPDADELREWVLSRLGQACVPRTVTLIAEVPVGPSGKPNKRALLASR</sequence>
<dbReference type="Gene3D" id="3.40.50.12780">
    <property type="entry name" value="N-terminal domain of ligase-like"/>
    <property type="match status" value="1"/>
</dbReference>
<dbReference type="PANTHER" id="PTHR43767">
    <property type="entry name" value="LONG-CHAIN-FATTY-ACID--COA LIGASE"/>
    <property type="match status" value="1"/>
</dbReference>
<dbReference type="InterPro" id="IPR042099">
    <property type="entry name" value="ANL_N_sf"/>
</dbReference>
<dbReference type="Pfam" id="PF13193">
    <property type="entry name" value="AMP-binding_C"/>
    <property type="match status" value="1"/>
</dbReference>